<evidence type="ECO:0000313" key="1">
    <source>
        <dbReference type="EMBL" id="MDC3423128.1"/>
    </source>
</evidence>
<proteinExistence type="predicted"/>
<dbReference type="Proteomes" id="UP001145050">
    <property type="component" value="Unassembled WGS sequence"/>
</dbReference>
<organism evidence="1 2">
    <name type="scientific">Terrihalobacillus insolitus</name>
    <dbReference type="NCBI Taxonomy" id="2950438"/>
    <lineage>
        <taxon>Bacteria</taxon>
        <taxon>Bacillati</taxon>
        <taxon>Bacillota</taxon>
        <taxon>Bacilli</taxon>
        <taxon>Bacillales</taxon>
        <taxon>Bacillaceae</taxon>
        <taxon>Terrihalobacillus</taxon>
    </lineage>
</organism>
<evidence type="ECO:0000313" key="2">
    <source>
        <dbReference type="Proteomes" id="UP001145050"/>
    </source>
</evidence>
<name>A0A9X4AM38_9BACI</name>
<accession>A0A9X4AM38</accession>
<keyword evidence="2" id="KW-1185">Reference proteome</keyword>
<reference evidence="1" key="1">
    <citation type="submission" date="2022-06" db="EMBL/GenBank/DDBJ databases">
        <title>Aquibacillus sp. a new bacterium isolated from soil saline samples.</title>
        <authorList>
            <person name="Galisteo C."/>
            <person name="De La Haba R."/>
            <person name="Sanchez-Porro C."/>
            <person name="Ventosa A."/>
        </authorList>
    </citation>
    <scope>NUCLEOTIDE SEQUENCE</scope>
    <source>
        <strain evidence="1">3ASR75-11</strain>
    </source>
</reference>
<gene>
    <name evidence="1" type="ORF">NC797_01225</name>
</gene>
<protein>
    <submittedName>
        <fullName evidence="1">Uncharacterized protein</fullName>
    </submittedName>
</protein>
<dbReference type="AlphaFoldDB" id="A0A9X4AM38"/>
<dbReference type="EMBL" id="JAMQKB010000001">
    <property type="protein sequence ID" value="MDC3423128.1"/>
    <property type="molecule type" value="Genomic_DNA"/>
</dbReference>
<comment type="caution">
    <text evidence="1">The sequence shown here is derived from an EMBL/GenBank/DDBJ whole genome shotgun (WGS) entry which is preliminary data.</text>
</comment>
<sequence length="231" mass="26021">MRNVVIANVNKLDFQTARSEVEVVEGTAQLTNATKTYVIDWGNYNGESLVGHTVFIPSILLSDSLTDGTKVYFDLECYPFFQKTKEVIRRNTKGIFRLRRIVENEDNTLIASDLYVLSTVFGDPESVSVKRSSAEVKPSHVIVMINFGGGTIAHLDYTFSGEDFIELEWSGINTIIEFNSCEMNPFEPKRYTSLPLSYSVEAIFDLSHTVDDRLVERLSNFHNKVNGGVQS</sequence>
<dbReference type="RefSeq" id="WP_272434783.1">
    <property type="nucleotide sequence ID" value="NZ_JAMQKB010000001.1"/>
</dbReference>